<evidence type="ECO:0000256" key="1">
    <source>
        <dbReference type="SAM" id="MobiDB-lite"/>
    </source>
</evidence>
<dbReference type="Pfam" id="PF03478">
    <property type="entry name" value="Beta-prop_KIB1-4"/>
    <property type="match status" value="1"/>
</dbReference>
<evidence type="ECO:0000313" key="4">
    <source>
        <dbReference type="RefSeq" id="XP_056684428.1"/>
    </source>
</evidence>
<gene>
    <name evidence="4" type="primary">LOC130460831</name>
</gene>
<feature type="domain" description="KIB1-4 beta-propeller" evidence="2">
    <location>
        <begin position="84"/>
        <end position="352"/>
    </location>
</feature>
<reference evidence="3" key="1">
    <citation type="journal article" date="2021" name="Nat. Commun.">
        <title>Genomic analyses provide insights into spinach domestication and the genetic basis of agronomic traits.</title>
        <authorList>
            <person name="Cai X."/>
            <person name="Sun X."/>
            <person name="Xu C."/>
            <person name="Sun H."/>
            <person name="Wang X."/>
            <person name="Ge C."/>
            <person name="Zhang Z."/>
            <person name="Wang Q."/>
            <person name="Fei Z."/>
            <person name="Jiao C."/>
            <person name="Wang Q."/>
        </authorList>
    </citation>
    <scope>NUCLEOTIDE SEQUENCE [LARGE SCALE GENOMIC DNA]</scope>
    <source>
        <strain evidence="3">cv. Varoflay</strain>
    </source>
</reference>
<dbReference type="RefSeq" id="XP_056684428.1">
    <property type="nucleotide sequence ID" value="XM_056828450.1"/>
</dbReference>
<sequence length="591" mass="67217">MEMQSNHRRRVSWSDLPSETVQLIAQFISKVKDLQKFRAVCKEWRRSTLISAFLPHRIISDVPQKVISSSILLLRPPDALHFPPWMVLAVEVTKGVFQFFHPFSRTPLSDLPQNLDLGHFQSTQLTTGYHVVYDDNDNDNDNDNDHNLFSLYIKVVMCYTGERFTPSFRYCTMLTLSDGGRTHKSRPFSKYKQQQKDSCLHADDVIRYKGRTYGIDKQGSLNSSCWVDISHFCLTFVDCHFCGKLKVGRWKRLATRISSSEEKLYMIVPVDGHGGGPMGAINLQFKVYEIEHRGKRLSNFVWVEVTSFGDADQVLFVTRDYCFFVGAKEFPGCQLKDCIVFSDDAFPSYLDYKPESGWNYESKAGNKAAIYSLSEQGHYSLPIECFPGFPLMLWSPPPWVSQSVSSPLQSQAQSAFEEVEMIQRYYSEREEEEYSSASEEEEYNSESESEEQTTETLSTRAAQAQTTRSLPVVNDMEHAAEEALVTGNLDDAIVQTDNTEHLVQASVNRVVTFKFQGLDVESNHLPVLQNVWMKHGDIVEGSLIRSCDTKTMAFASLAKIILILQTNSGKTLTDDQAIILTRLYLTFNACS</sequence>
<dbReference type="GeneID" id="130460831"/>
<feature type="region of interest" description="Disordered" evidence="1">
    <location>
        <begin position="427"/>
        <end position="471"/>
    </location>
</feature>
<dbReference type="PANTHER" id="PTHR47123:SF6">
    <property type="entry name" value="F-BOX PROTEIN SKIP23-LIKE ISOFORM X1"/>
    <property type="match status" value="1"/>
</dbReference>
<protein>
    <submittedName>
        <fullName evidence="4">F-box protein At3g25750</fullName>
    </submittedName>
</protein>
<proteinExistence type="predicted"/>
<dbReference type="Proteomes" id="UP000813463">
    <property type="component" value="Chromosome 5"/>
</dbReference>
<feature type="compositionally biased region" description="Acidic residues" evidence="1">
    <location>
        <begin position="429"/>
        <end position="453"/>
    </location>
</feature>
<evidence type="ECO:0000313" key="3">
    <source>
        <dbReference type="Proteomes" id="UP000813463"/>
    </source>
</evidence>
<name>A0ABM3QM45_SPIOL</name>
<dbReference type="InterPro" id="IPR051304">
    <property type="entry name" value="SCF_F-box_domain"/>
</dbReference>
<dbReference type="PANTHER" id="PTHR47123">
    <property type="entry name" value="F-BOX PROTEIN SKIP23"/>
    <property type="match status" value="1"/>
</dbReference>
<organism evidence="3 4">
    <name type="scientific">Spinacia oleracea</name>
    <name type="common">Spinach</name>
    <dbReference type="NCBI Taxonomy" id="3562"/>
    <lineage>
        <taxon>Eukaryota</taxon>
        <taxon>Viridiplantae</taxon>
        <taxon>Streptophyta</taxon>
        <taxon>Embryophyta</taxon>
        <taxon>Tracheophyta</taxon>
        <taxon>Spermatophyta</taxon>
        <taxon>Magnoliopsida</taxon>
        <taxon>eudicotyledons</taxon>
        <taxon>Gunneridae</taxon>
        <taxon>Pentapetalae</taxon>
        <taxon>Caryophyllales</taxon>
        <taxon>Chenopodiaceae</taxon>
        <taxon>Chenopodioideae</taxon>
        <taxon>Anserineae</taxon>
        <taxon>Spinacia</taxon>
    </lineage>
</organism>
<feature type="compositionally biased region" description="Polar residues" evidence="1">
    <location>
        <begin position="460"/>
        <end position="469"/>
    </location>
</feature>
<dbReference type="InterPro" id="IPR005174">
    <property type="entry name" value="KIB1-4_b-propeller"/>
</dbReference>
<dbReference type="SUPFAM" id="SSF81383">
    <property type="entry name" value="F-box domain"/>
    <property type="match status" value="1"/>
</dbReference>
<reference evidence="4" key="2">
    <citation type="submission" date="2025-08" db="UniProtKB">
        <authorList>
            <consortium name="RefSeq"/>
        </authorList>
    </citation>
    <scope>IDENTIFICATION</scope>
    <source>
        <tissue evidence="4">Leaf</tissue>
    </source>
</reference>
<dbReference type="InterPro" id="IPR036047">
    <property type="entry name" value="F-box-like_dom_sf"/>
</dbReference>
<keyword evidence="3" id="KW-1185">Reference proteome</keyword>
<accession>A0ABM3QM45</accession>
<evidence type="ECO:0000259" key="2">
    <source>
        <dbReference type="Pfam" id="PF03478"/>
    </source>
</evidence>